<protein>
    <recommendedName>
        <fullName evidence="3">3-keto-L-gulonate-6-phosphate decarboxylase</fullName>
    </recommendedName>
</protein>
<evidence type="ECO:0008006" key="3">
    <source>
        <dbReference type="Google" id="ProtNLM"/>
    </source>
</evidence>
<dbReference type="RefSeq" id="WP_235324285.1">
    <property type="nucleotide sequence ID" value="NZ_JAFBIT010000003.1"/>
</dbReference>
<name>A0ABS9CSE3_9FIRM</name>
<sequence>MLQKIQAAGKCIQVTCTLEDVIPICEALKPEGAHLILTDCPDVDTAKALLRAAER</sequence>
<dbReference type="Proteomes" id="UP001299220">
    <property type="component" value="Unassembled WGS sequence"/>
</dbReference>
<dbReference type="EMBL" id="JAFBIT010000003">
    <property type="protein sequence ID" value="MCF2653266.1"/>
    <property type="molecule type" value="Genomic_DNA"/>
</dbReference>
<gene>
    <name evidence="1" type="ORF">JQM67_11700</name>
</gene>
<proteinExistence type="predicted"/>
<keyword evidence="2" id="KW-1185">Reference proteome</keyword>
<evidence type="ECO:0000313" key="2">
    <source>
        <dbReference type="Proteomes" id="UP001299220"/>
    </source>
</evidence>
<evidence type="ECO:0000313" key="1">
    <source>
        <dbReference type="EMBL" id="MCF2653266.1"/>
    </source>
</evidence>
<organism evidence="1 2">
    <name type="scientific">Anaeromassilibacillus senegalensis</name>
    <dbReference type="NCBI Taxonomy" id="1673717"/>
    <lineage>
        <taxon>Bacteria</taxon>
        <taxon>Bacillati</taxon>
        <taxon>Bacillota</taxon>
        <taxon>Clostridia</taxon>
        <taxon>Eubacteriales</taxon>
        <taxon>Acutalibacteraceae</taxon>
        <taxon>Anaeromassilibacillus</taxon>
    </lineage>
</organism>
<comment type="caution">
    <text evidence="1">The sequence shown here is derived from an EMBL/GenBank/DDBJ whole genome shotgun (WGS) entry which is preliminary data.</text>
</comment>
<accession>A0ABS9CSE3</accession>
<reference evidence="1 2" key="1">
    <citation type="submission" date="2020-12" db="EMBL/GenBank/DDBJ databases">
        <title>Whole genome sequences of gut porcine anaerobes.</title>
        <authorList>
            <person name="Kubasova T."/>
            <person name="Jahodarova E."/>
            <person name="Rychlik I."/>
        </authorList>
    </citation>
    <scope>NUCLEOTIDE SEQUENCE [LARGE SCALE GENOMIC DNA]</scope>
    <source>
        <strain evidence="1 2">An867</strain>
    </source>
</reference>